<dbReference type="EMBL" id="JH793640">
    <property type="protein sequence ID" value="ELQ38959.1"/>
    <property type="molecule type" value="Genomic_DNA"/>
</dbReference>
<evidence type="ECO:0000256" key="3">
    <source>
        <dbReference type="ARBA" id="ARBA00022723"/>
    </source>
</evidence>
<evidence type="ECO:0000256" key="5">
    <source>
        <dbReference type="ARBA" id="ARBA00023235"/>
    </source>
</evidence>
<dbReference type="GO" id="GO:0016853">
    <property type="term" value="F:isomerase activity"/>
    <property type="evidence" value="ECO:0007669"/>
    <property type="project" value="UniProtKB-KW"/>
</dbReference>
<dbReference type="SMR" id="A0AA97PLJ1"/>
<comment type="cofactor">
    <cofactor evidence="1">
        <name>Mg(2+)</name>
        <dbReference type="ChEBI" id="CHEBI:18420"/>
    </cofactor>
</comment>
<evidence type="ECO:0000256" key="7">
    <source>
        <dbReference type="SAM" id="MobiDB-lite"/>
    </source>
</evidence>
<dbReference type="Gene3D" id="1.50.10.20">
    <property type="match status" value="1"/>
</dbReference>
<dbReference type="InterPro" id="IPR008930">
    <property type="entry name" value="Terpenoid_cyclase/PrenylTrfase"/>
</dbReference>
<dbReference type="PIRSF" id="PIRSF036498">
    <property type="entry name" value="Ent-kaurene_synthase_fungi"/>
    <property type="match status" value="1"/>
</dbReference>
<comment type="similarity">
    <text evidence="2">Belongs to the terpene synthase family.</text>
</comment>
<evidence type="ECO:0000256" key="4">
    <source>
        <dbReference type="ARBA" id="ARBA00022842"/>
    </source>
</evidence>
<reference evidence="8" key="1">
    <citation type="journal article" date="2012" name="PLoS Genet.">
        <title>Comparative analysis of the genomes of two field isolates of the rice blast fungus Magnaporthe oryzae.</title>
        <authorList>
            <person name="Xue M."/>
            <person name="Yang J."/>
            <person name="Li Z."/>
            <person name="Hu S."/>
            <person name="Yao N."/>
            <person name="Dean R.A."/>
            <person name="Zhao W."/>
            <person name="Shen M."/>
            <person name="Zhang H."/>
            <person name="Li C."/>
            <person name="Liu L."/>
            <person name="Cao L."/>
            <person name="Xu X."/>
            <person name="Xing Y."/>
            <person name="Hsiang T."/>
            <person name="Zhang Z."/>
            <person name="Xu J.R."/>
            <person name="Peng Y.L."/>
        </authorList>
    </citation>
    <scope>NUCLEOTIDE SEQUENCE</scope>
    <source>
        <strain evidence="8">Y34</strain>
    </source>
</reference>
<dbReference type="GO" id="GO:0010333">
    <property type="term" value="F:terpene synthase activity"/>
    <property type="evidence" value="ECO:0007669"/>
    <property type="project" value="InterPro"/>
</dbReference>
<keyword evidence="6" id="KW-0456">Lyase</keyword>
<dbReference type="Proteomes" id="UP000011086">
    <property type="component" value="Unassembled WGS sequence"/>
</dbReference>
<sequence>MKRAKSVPAMASPTLKLAAKGLIARLSSINDPKYAFSTASVEIYDTAWVAMVTKRSGEQKRWLFPESFYHLLKSQADDGSWGYHPQTKASGVLGTGAAVLALYKHLKEPLQLHDVSSEEIRKRIILGSESLRTQLQNWDDVLSTNHIGIEIVAPALLDYLKQEDPALDFEFPAQAGLREMNAQKMSRFKPEHLYEAKVSTAAHSLEAFVGKIDFDRVRGHLWRGSMMASPSSTAAYLMYASVWDDEAEGFLQHVLKAGAGHGDGSMPGTFPTSYFEYSWTVVTLLQGGFSITDLGVKELNIIADHLEAGFKEEGGIIGFAPRAPDADDTAKGLLALDLLGRHLSPDRMIKVFEGRNHFTTFGSERDPSLTSNCHILLALLQQPDVAKYYPQIIKTANFVCEYWWSSDRRIRDKWHLSHMYPTMLMAEAFTELLRHFDNGTYPKAADGQLIWRVCICLFQACHRTLLEQGEDGSWEGMPEQTSYAILALAQARKLSLFDGLGKQVQAAIDRGAHYLKTRKVGHHDASWTSKSAYRVAIVAEAYELAALNVQKATRDGAPAVGRSIELPISGPRLDGYVDLVAKTPLFSDVPQWQLRASLVEASLFVPLLRDRRLSVFSRDEFDASEDKYLEMIPFTWVSCSNRGGSFMATSWLYDMMLVSMLSYQADEFIHKSAAPALRGISALSRLIDGVFDELASESKHVNGKSSSSSSSSSSSTTTTTTTTSEVEKKVRAELLRFVGHLLGHPSLARSSHWDLEALRRELRACLQANVAQIEENSRLAKHPSSPVLHTRARRTFFDWVRTTASDRTAIAFPFYFACCHFSSSQTPGEDVFATAAEKYLVDAAIRHLATKGRLMNDFGSTGRDSAEGNVNSVHFPELQRCSAAAASSTPAAKKDVLKRLIEFEEHCCSRALELLSQACLDGHQRRESLHLQKRKVVMATVYRDVSELYGQLYMLKGAAELD</sequence>
<feature type="compositionally biased region" description="Low complexity" evidence="7">
    <location>
        <begin position="705"/>
        <end position="724"/>
    </location>
</feature>
<dbReference type="InterPro" id="IPR008949">
    <property type="entry name" value="Isoprenoid_synthase_dom_sf"/>
</dbReference>
<proteinExistence type="inferred from homology"/>
<dbReference type="PANTHER" id="PTHR31739:SF25">
    <property type="entry name" value="(E,E)-GERANYLLINALOOL SYNTHASE"/>
    <property type="match status" value="1"/>
</dbReference>
<dbReference type="Gene3D" id="1.50.10.160">
    <property type="match status" value="1"/>
</dbReference>
<dbReference type="InterPro" id="IPR050148">
    <property type="entry name" value="Terpene_synthase-like"/>
</dbReference>
<accession>A0AA97PLJ1</accession>
<dbReference type="GO" id="GO:0016102">
    <property type="term" value="P:diterpenoid biosynthetic process"/>
    <property type="evidence" value="ECO:0007669"/>
    <property type="project" value="TreeGrafter"/>
</dbReference>
<organism evidence="8">
    <name type="scientific">Pyricularia oryzae (strain Y34)</name>
    <name type="common">Rice blast fungus</name>
    <name type="synonym">Magnaporthe oryzae</name>
    <dbReference type="NCBI Taxonomy" id="1143189"/>
    <lineage>
        <taxon>Eukaryota</taxon>
        <taxon>Fungi</taxon>
        <taxon>Dikarya</taxon>
        <taxon>Ascomycota</taxon>
        <taxon>Pezizomycotina</taxon>
        <taxon>Sordariomycetes</taxon>
        <taxon>Sordariomycetidae</taxon>
        <taxon>Magnaporthales</taxon>
        <taxon>Pyriculariaceae</taxon>
        <taxon>Pyricularia</taxon>
    </lineage>
</organism>
<dbReference type="SUPFAM" id="SSF48576">
    <property type="entry name" value="Terpenoid synthases"/>
    <property type="match status" value="1"/>
</dbReference>
<dbReference type="GO" id="GO:0000287">
    <property type="term" value="F:magnesium ion binding"/>
    <property type="evidence" value="ECO:0007669"/>
    <property type="project" value="TreeGrafter"/>
</dbReference>
<keyword evidence="5" id="KW-0413">Isomerase</keyword>
<evidence type="ECO:0000256" key="6">
    <source>
        <dbReference type="ARBA" id="ARBA00023239"/>
    </source>
</evidence>
<protein>
    <submittedName>
        <fullName evidence="8">Ent-kaurene synthase</fullName>
    </submittedName>
</protein>
<feature type="region of interest" description="Disordered" evidence="7">
    <location>
        <begin position="700"/>
        <end position="725"/>
    </location>
</feature>
<evidence type="ECO:0000313" key="8">
    <source>
        <dbReference type="EMBL" id="ELQ38959.1"/>
    </source>
</evidence>
<dbReference type="AlphaFoldDB" id="A0AA97PLJ1"/>
<dbReference type="InterPro" id="IPR017057">
    <property type="entry name" value="Ent-kaurene_synthase_fun"/>
</dbReference>
<gene>
    <name evidence="8" type="ORF">OOU_Y34scaffold00517g10</name>
</gene>
<evidence type="ECO:0000256" key="1">
    <source>
        <dbReference type="ARBA" id="ARBA00001946"/>
    </source>
</evidence>
<name>A0AA97PLJ1_PYRO3</name>
<evidence type="ECO:0000256" key="2">
    <source>
        <dbReference type="ARBA" id="ARBA00006333"/>
    </source>
</evidence>
<keyword evidence="4" id="KW-0460">Magnesium</keyword>
<keyword evidence="3" id="KW-0479">Metal-binding</keyword>
<dbReference type="SUPFAM" id="SSF48239">
    <property type="entry name" value="Terpenoid cyclases/Protein prenyltransferases"/>
    <property type="match status" value="2"/>
</dbReference>
<dbReference type="PANTHER" id="PTHR31739">
    <property type="entry name" value="ENT-COPALYL DIPHOSPHATE SYNTHASE, CHLOROPLASTIC"/>
    <property type="match status" value="1"/>
</dbReference>